<evidence type="ECO:0000313" key="10">
    <source>
        <dbReference type="EMBL" id="SDZ58966.1"/>
    </source>
</evidence>
<feature type="transmembrane region" description="Helical" evidence="7">
    <location>
        <begin position="179"/>
        <end position="202"/>
    </location>
</feature>
<dbReference type="PANTHER" id="PTHR30193:SF37">
    <property type="entry name" value="INNER MEMBRANE ABC TRANSPORTER PERMEASE PROTEIN YCJO"/>
    <property type="match status" value="1"/>
</dbReference>
<dbReference type="InterPro" id="IPR035906">
    <property type="entry name" value="MetI-like_sf"/>
</dbReference>
<dbReference type="EMBL" id="FNQB01000004">
    <property type="protein sequence ID" value="SDZ58966.1"/>
    <property type="molecule type" value="Genomic_DNA"/>
</dbReference>
<dbReference type="STRING" id="137265.SAMN05421684_6799"/>
<dbReference type="CDD" id="cd06261">
    <property type="entry name" value="TM_PBP2"/>
    <property type="match status" value="1"/>
</dbReference>
<feature type="transmembrane region" description="Helical" evidence="7">
    <location>
        <begin position="133"/>
        <end position="153"/>
    </location>
</feature>
<dbReference type="SUPFAM" id="SSF161098">
    <property type="entry name" value="MetI-like"/>
    <property type="match status" value="1"/>
</dbReference>
<comment type="similarity">
    <text evidence="7">Belongs to the binding-protein-dependent transport system permease family.</text>
</comment>
<organism evidence="10 11">
    <name type="scientific">Asanoa ishikariensis</name>
    <dbReference type="NCBI Taxonomy" id="137265"/>
    <lineage>
        <taxon>Bacteria</taxon>
        <taxon>Bacillati</taxon>
        <taxon>Actinomycetota</taxon>
        <taxon>Actinomycetes</taxon>
        <taxon>Micromonosporales</taxon>
        <taxon>Micromonosporaceae</taxon>
        <taxon>Asanoa</taxon>
    </lineage>
</organism>
<dbReference type="PANTHER" id="PTHR30193">
    <property type="entry name" value="ABC TRANSPORTER PERMEASE PROTEIN"/>
    <property type="match status" value="1"/>
</dbReference>
<feature type="transmembrane region" description="Helical" evidence="7">
    <location>
        <begin position="37"/>
        <end position="59"/>
    </location>
</feature>
<gene>
    <name evidence="10" type="ORF">SAMN05421684_6799</name>
</gene>
<keyword evidence="11" id="KW-1185">Reference proteome</keyword>
<proteinExistence type="inferred from homology"/>
<feature type="domain" description="ABC transmembrane type-1" evidence="9">
    <location>
        <begin position="96"/>
        <end position="301"/>
    </location>
</feature>
<reference evidence="11" key="1">
    <citation type="submission" date="2016-10" db="EMBL/GenBank/DDBJ databases">
        <authorList>
            <person name="Varghese N."/>
            <person name="Submissions S."/>
        </authorList>
    </citation>
    <scope>NUCLEOTIDE SEQUENCE [LARGE SCALE GENOMIC DNA]</scope>
    <source>
        <strain evidence="11">DSM 44718</strain>
    </source>
</reference>
<dbReference type="Pfam" id="PF00528">
    <property type="entry name" value="BPD_transp_1"/>
    <property type="match status" value="1"/>
</dbReference>
<feature type="transmembrane region" description="Helical" evidence="7">
    <location>
        <begin position="285"/>
        <end position="305"/>
    </location>
</feature>
<evidence type="ECO:0000259" key="9">
    <source>
        <dbReference type="PROSITE" id="PS50928"/>
    </source>
</evidence>
<dbReference type="OrthoDB" id="34224at2"/>
<evidence type="ECO:0000256" key="5">
    <source>
        <dbReference type="ARBA" id="ARBA00022989"/>
    </source>
</evidence>
<dbReference type="Gene3D" id="1.10.3720.10">
    <property type="entry name" value="MetI-like"/>
    <property type="match status" value="1"/>
</dbReference>
<keyword evidence="4 7" id="KW-0812">Transmembrane</keyword>
<keyword evidence="2 7" id="KW-0813">Transport</keyword>
<dbReference type="RefSeq" id="WP_143050000.1">
    <property type="nucleotide sequence ID" value="NZ_BOND01000006.1"/>
</dbReference>
<keyword evidence="6 7" id="KW-0472">Membrane</keyword>
<dbReference type="Proteomes" id="UP000199632">
    <property type="component" value="Unassembled WGS sequence"/>
</dbReference>
<dbReference type="PROSITE" id="PS50928">
    <property type="entry name" value="ABC_TM1"/>
    <property type="match status" value="1"/>
</dbReference>
<dbReference type="InterPro" id="IPR051393">
    <property type="entry name" value="ABC_transporter_permease"/>
</dbReference>
<evidence type="ECO:0000256" key="2">
    <source>
        <dbReference type="ARBA" id="ARBA00022448"/>
    </source>
</evidence>
<evidence type="ECO:0000256" key="7">
    <source>
        <dbReference type="RuleBase" id="RU363032"/>
    </source>
</evidence>
<evidence type="ECO:0000256" key="3">
    <source>
        <dbReference type="ARBA" id="ARBA00022475"/>
    </source>
</evidence>
<keyword evidence="5 7" id="KW-1133">Transmembrane helix</keyword>
<dbReference type="GO" id="GO:0055085">
    <property type="term" value="P:transmembrane transport"/>
    <property type="evidence" value="ECO:0007669"/>
    <property type="project" value="InterPro"/>
</dbReference>
<evidence type="ECO:0000313" key="11">
    <source>
        <dbReference type="Proteomes" id="UP000199632"/>
    </source>
</evidence>
<feature type="compositionally biased region" description="Basic residues" evidence="8">
    <location>
        <begin position="17"/>
        <end position="26"/>
    </location>
</feature>
<feature type="region of interest" description="Disordered" evidence="8">
    <location>
        <begin position="1"/>
        <end position="26"/>
    </location>
</feature>
<keyword evidence="3" id="KW-1003">Cell membrane</keyword>
<name>A0A1H3U977_9ACTN</name>
<protein>
    <submittedName>
        <fullName evidence="10">Carbohydrate ABC transporter membrane protein 1, CUT1 family</fullName>
    </submittedName>
</protein>
<evidence type="ECO:0000256" key="4">
    <source>
        <dbReference type="ARBA" id="ARBA00022692"/>
    </source>
</evidence>
<feature type="transmembrane region" description="Helical" evidence="7">
    <location>
        <begin position="100"/>
        <end position="121"/>
    </location>
</feature>
<dbReference type="GO" id="GO:0005886">
    <property type="term" value="C:plasma membrane"/>
    <property type="evidence" value="ECO:0007669"/>
    <property type="project" value="UniProtKB-SubCell"/>
</dbReference>
<dbReference type="InterPro" id="IPR000515">
    <property type="entry name" value="MetI-like"/>
</dbReference>
<comment type="subcellular location">
    <subcellularLocation>
        <location evidence="1 7">Cell membrane</location>
        <topology evidence="1 7">Multi-pass membrane protein</topology>
    </subcellularLocation>
</comment>
<sequence>MTAPTRPDQASPPAVNPRHRPSGAGIRRRRRVHRRDLLGALLSVPALALFAVFAIYPGLRVFYLSLFDYSLTAPPEFVGLDNFRFLATDPRFRETVLNSIFYTVGTYLPALVLALLLAIVLRRMTAGLGWVRLLYFLPVATSWVAIAVVWRLVLHPDGLLNQTLGLDVTWLSSSSSARWALVIMGVWKETGFFLILFLAGLARLPAEVHEAALVDGANAWQRFWRVTFPLLKPITAICTIIAVIRGFQSFSPQVVLTDGAFGTEVVNQFVYKTAFESARMGRASAVAVLMFALLIAVTMVQLRVFRREDS</sequence>
<accession>A0A1H3U977</accession>
<dbReference type="AlphaFoldDB" id="A0A1H3U977"/>
<evidence type="ECO:0000256" key="1">
    <source>
        <dbReference type="ARBA" id="ARBA00004651"/>
    </source>
</evidence>
<feature type="transmembrane region" description="Helical" evidence="7">
    <location>
        <begin position="223"/>
        <end position="244"/>
    </location>
</feature>
<evidence type="ECO:0000256" key="6">
    <source>
        <dbReference type="ARBA" id="ARBA00023136"/>
    </source>
</evidence>
<evidence type="ECO:0000256" key="8">
    <source>
        <dbReference type="SAM" id="MobiDB-lite"/>
    </source>
</evidence>